<dbReference type="Proteomes" id="UP001283361">
    <property type="component" value="Unassembled WGS sequence"/>
</dbReference>
<sequence length="94" mass="11089">ISLERAAKRYFRFRQVFSDDDLPQGQIIHPRVKWYVIMIRNFGMFLGLAGPNPTPHTHKPQENLDLKPCLRSADCRRQKTRALFLPLYNSKIIH</sequence>
<keyword evidence="2" id="KW-1185">Reference proteome</keyword>
<name>A0AAE1D9S9_9GAST</name>
<feature type="non-terminal residue" evidence="1">
    <location>
        <position position="1"/>
    </location>
</feature>
<organism evidence="1 2">
    <name type="scientific">Elysia crispata</name>
    <name type="common">lettuce slug</name>
    <dbReference type="NCBI Taxonomy" id="231223"/>
    <lineage>
        <taxon>Eukaryota</taxon>
        <taxon>Metazoa</taxon>
        <taxon>Spiralia</taxon>
        <taxon>Lophotrochozoa</taxon>
        <taxon>Mollusca</taxon>
        <taxon>Gastropoda</taxon>
        <taxon>Heterobranchia</taxon>
        <taxon>Euthyneura</taxon>
        <taxon>Panpulmonata</taxon>
        <taxon>Sacoglossa</taxon>
        <taxon>Placobranchoidea</taxon>
        <taxon>Plakobranchidae</taxon>
        <taxon>Elysia</taxon>
    </lineage>
</organism>
<evidence type="ECO:0000313" key="2">
    <source>
        <dbReference type="Proteomes" id="UP001283361"/>
    </source>
</evidence>
<gene>
    <name evidence="1" type="ORF">RRG08_063807</name>
</gene>
<dbReference type="AlphaFoldDB" id="A0AAE1D9S9"/>
<comment type="caution">
    <text evidence="1">The sequence shown here is derived from an EMBL/GenBank/DDBJ whole genome shotgun (WGS) entry which is preliminary data.</text>
</comment>
<proteinExistence type="predicted"/>
<accession>A0AAE1D9S9</accession>
<reference evidence="1" key="1">
    <citation type="journal article" date="2023" name="G3 (Bethesda)">
        <title>A reference genome for the long-term kleptoplast-retaining sea slug Elysia crispata morphotype clarki.</title>
        <authorList>
            <person name="Eastman K.E."/>
            <person name="Pendleton A.L."/>
            <person name="Shaikh M.A."/>
            <person name="Suttiyut T."/>
            <person name="Ogas R."/>
            <person name="Tomko P."/>
            <person name="Gavelis G."/>
            <person name="Widhalm J.R."/>
            <person name="Wisecaver J.H."/>
        </authorList>
    </citation>
    <scope>NUCLEOTIDE SEQUENCE</scope>
    <source>
        <strain evidence="1">ECLA1</strain>
    </source>
</reference>
<protein>
    <submittedName>
        <fullName evidence="1">Uncharacterized protein</fullName>
    </submittedName>
</protein>
<evidence type="ECO:0000313" key="1">
    <source>
        <dbReference type="EMBL" id="KAK3761638.1"/>
    </source>
</evidence>
<dbReference type="EMBL" id="JAWDGP010004861">
    <property type="protein sequence ID" value="KAK3761638.1"/>
    <property type="molecule type" value="Genomic_DNA"/>
</dbReference>